<keyword evidence="2" id="KW-1185">Reference proteome</keyword>
<organism evidence="3">
    <name type="scientific">Enterobius vermicularis</name>
    <name type="common">Human pinworm</name>
    <dbReference type="NCBI Taxonomy" id="51028"/>
    <lineage>
        <taxon>Eukaryota</taxon>
        <taxon>Metazoa</taxon>
        <taxon>Ecdysozoa</taxon>
        <taxon>Nematoda</taxon>
        <taxon>Chromadorea</taxon>
        <taxon>Rhabditida</taxon>
        <taxon>Spirurina</taxon>
        <taxon>Oxyuridomorpha</taxon>
        <taxon>Oxyuroidea</taxon>
        <taxon>Oxyuridae</taxon>
        <taxon>Enterobius</taxon>
    </lineage>
</organism>
<accession>A0A0N4UT26</accession>
<dbReference type="Proteomes" id="UP000274131">
    <property type="component" value="Unassembled WGS sequence"/>
</dbReference>
<reference evidence="1 2" key="2">
    <citation type="submission" date="2018-10" db="EMBL/GenBank/DDBJ databases">
        <authorList>
            <consortium name="Pathogen Informatics"/>
        </authorList>
    </citation>
    <scope>NUCLEOTIDE SEQUENCE [LARGE SCALE GENOMIC DNA]</scope>
</reference>
<name>A0A0N4UT26_ENTVE</name>
<sequence length="80" mass="9417">MLLGRLHNDSDEVKLLRQDLRAFWRKNLGFRKGRKGHSCQITLERSLSYTVEERCACEAPHWPSDNRFIYCSLGQLLNTH</sequence>
<evidence type="ECO:0000313" key="1">
    <source>
        <dbReference type="EMBL" id="VDD85098.1"/>
    </source>
</evidence>
<protein>
    <submittedName>
        <fullName evidence="1 3">Uncharacterized protein</fullName>
    </submittedName>
</protein>
<dbReference type="AlphaFoldDB" id="A0A0N4UT26"/>
<proteinExistence type="predicted"/>
<dbReference type="WBParaSite" id="EVEC_0000034101-mRNA-1">
    <property type="protein sequence ID" value="EVEC_0000034101-mRNA-1"/>
    <property type="gene ID" value="EVEC_0000034101"/>
</dbReference>
<dbReference type="EMBL" id="UXUI01000189">
    <property type="protein sequence ID" value="VDD85098.1"/>
    <property type="molecule type" value="Genomic_DNA"/>
</dbReference>
<evidence type="ECO:0000313" key="3">
    <source>
        <dbReference type="WBParaSite" id="EVEC_0000034101-mRNA-1"/>
    </source>
</evidence>
<reference evidence="3" key="1">
    <citation type="submission" date="2017-02" db="UniProtKB">
        <authorList>
            <consortium name="WormBaseParasite"/>
        </authorList>
    </citation>
    <scope>IDENTIFICATION</scope>
</reference>
<gene>
    <name evidence="1" type="ORF">EVEC_LOCUS241</name>
</gene>
<evidence type="ECO:0000313" key="2">
    <source>
        <dbReference type="Proteomes" id="UP000274131"/>
    </source>
</evidence>